<dbReference type="OrthoDB" id="9799703at2"/>
<dbReference type="RefSeq" id="WP_020631756.1">
    <property type="nucleotide sequence ID" value="NZ_KB913032.1"/>
</dbReference>
<dbReference type="InterPro" id="IPR012296">
    <property type="entry name" value="Nuclease_put_TT1808"/>
</dbReference>
<sequence length="205" mass="22416">MTALPHSTTGSHGESGWAIPEHLLSVAEYTALGEPDSGFTELVEGRLVMSPSPKRRHNKALYALARQLESQLPDHLEFVQDIDVDLGLVPPGEPGFARRPDLIIALREAGERIDEQDSMYHADDLVVVVEIVSQGSKRTDYVTKHGEYADGGIPHYWIVDLSEPVSLVACHQAGELGYQDAPAATGVFQATEPFPVKLDLDRLLP</sequence>
<dbReference type="InterPro" id="IPR011335">
    <property type="entry name" value="Restrct_endonuc-II-like"/>
</dbReference>
<protein>
    <recommendedName>
        <fullName evidence="1">Putative restriction endonuclease domain-containing protein</fullName>
    </recommendedName>
</protein>
<gene>
    <name evidence="2" type="ORF">CFP75_12595</name>
</gene>
<evidence type="ECO:0000313" key="2">
    <source>
        <dbReference type="EMBL" id="OXM51994.1"/>
    </source>
</evidence>
<dbReference type="PANTHER" id="PTHR35400">
    <property type="entry name" value="SLR1083 PROTEIN"/>
    <property type="match status" value="1"/>
</dbReference>
<dbReference type="InterPro" id="IPR008538">
    <property type="entry name" value="Uma2"/>
</dbReference>
<evidence type="ECO:0000313" key="3">
    <source>
        <dbReference type="Proteomes" id="UP000215563"/>
    </source>
</evidence>
<dbReference type="AlphaFoldDB" id="A0A229S068"/>
<dbReference type="PANTHER" id="PTHR35400:SF3">
    <property type="entry name" value="SLL1072 PROTEIN"/>
    <property type="match status" value="1"/>
</dbReference>
<comment type="caution">
    <text evidence="2">The sequence shown here is derived from an EMBL/GenBank/DDBJ whole genome shotgun (WGS) entry which is preliminary data.</text>
</comment>
<dbReference type="Pfam" id="PF05685">
    <property type="entry name" value="Uma2"/>
    <property type="match status" value="1"/>
</dbReference>
<reference evidence="2 3" key="1">
    <citation type="submission" date="2017-07" db="EMBL/GenBank/DDBJ databases">
        <title>Amycolatopsis alba DSM 44262 Genome sequencing and assembly.</title>
        <authorList>
            <person name="Kaur N."/>
            <person name="Mayilraj S."/>
        </authorList>
    </citation>
    <scope>NUCLEOTIDE SEQUENCE [LARGE SCALE GENOMIC DNA]</scope>
    <source>
        <strain evidence="2 3">DSM 44262</strain>
    </source>
</reference>
<name>A0A229S068_AMYAL</name>
<dbReference type="EMBL" id="NMQU01000031">
    <property type="protein sequence ID" value="OXM51994.1"/>
    <property type="molecule type" value="Genomic_DNA"/>
</dbReference>
<dbReference type="SUPFAM" id="SSF52980">
    <property type="entry name" value="Restriction endonuclease-like"/>
    <property type="match status" value="1"/>
</dbReference>
<proteinExistence type="predicted"/>
<organism evidence="2 3">
    <name type="scientific">Amycolatopsis alba DSM 44262</name>
    <dbReference type="NCBI Taxonomy" id="1125972"/>
    <lineage>
        <taxon>Bacteria</taxon>
        <taxon>Bacillati</taxon>
        <taxon>Actinomycetota</taxon>
        <taxon>Actinomycetes</taxon>
        <taxon>Pseudonocardiales</taxon>
        <taxon>Pseudonocardiaceae</taxon>
        <taxon>Amycolatopsis</taxon>
    </lineage>
</organism>
<accession>A0A229S068</accession>
<keyword evidence="3" id="KW-1185">Reference proteome</keyword>
<feature type="domain" description="Putative restriction endonuclease" evidence="1">
    <location>
        <begin position="27"/>
        <end position="199"/>
    </location>
</feature>
<dbReference type="Gene3D" id="3.90.1570.10">
    <property type="entry name" value="tt1808, chain A"/>
    <property type="match status" value="1"/>
</dbReference>
<dbReference type="CDD" id="cd06260">
    <property type="entry name" value="DUF820-like"/>
    <property type="match status" value="1"/>
</dbReference>
<evidence type="ECO:0000259" key="1">
    <source>
        <dbReference type="Pfam" id="PF05685"/>
    </source>
</evidence>
<dbReference type="Proteomes" id="UP000215563">
    <property type="component" value="Unassembled WGS sequence"/>
</dbReference>